<proteinExistence type="predicted"/>
<dbReference type="KEGG" id="psoj:PHYSODRAFT_293314"/>
<feature type="compositionally biased region" description="Polar residues" evidence="1">
    <location>
        <begin position="146"/>
        <end position="160"/>
    </location>
</feature>
<dbReference type="EMBL" id="JH159151">
    <property type="protein sequence ID" value="EGZ27407.1"/>
    <property type="molecule type" value="Genomic_DNA"/>
</dbReference>
<dbReference type="InParanoid" id="G4YFQ2"/>
<dbReference type="RefSeq" id="XP_009514682.1">
    <property type="nucleotide sequence ID" value="XM_009516387.1"/>
</dbReference>
<dbReference type="SMR" id="G4YFQ2"/>
<keyword evidence="3" id="KW-1185">Reference proteome</keyword>
<dbReference type="AlphaFoldDB" id="G4YFQ2"/>
<feature type="region of interest" description="Disordered" evidence="1">
    <location>
        <begin position="51"/>
        <end position="173"/>
    </location>
</feature>
<evidence type="ECO:0000313" key="3">
    <source>
        <dbReference type="Proteomes" id="UP000002640"/>
    </source>
</evidence>
<feature type="compositionally biased region" description="Basic and acidic residues" evidence="1">
    <location>
        <begin position="91"/>
        <end position="102"/>
    </location>
</feature>
<feature type="compositionally biased region" description="Basic and acidic residues" evidence="1">
    <location>
        <begin position="51"/>
        <end position="70"/>
    </location>
</feature>
<gene>
    <name evidence="2" type="ORF">PHYSODRAFT_293314</name>
</gene>
<evidence type="ECO:0000313" key="2">
    <source>
        <dbReference type="EMBL" id="EGZ27407.1"/>
    </source>
</evidence>
<protein>
    <submittedName>
        <fullName evidence="2">Uncharacterized protein</fullName>
    </submittedName>
</protein>
<reference evidence="2 3" key="1">
    <citation type="journal article" date="2006" name="Science">
        <title>Phytophthora genome sequences uncover evolutionary origins and mechanisms of pathogenesis.</title>
        <authorList>
            <person name="Tyler B.M."/>
            <person name="Tripathy S."/>
            <person name="Zhang X."/>
            <person name="Dehal P."/>
            <person name="Jiang R.H."/>
            <person name="Aerts A."/>
            <person name="Arredondo F.D."/>
            <person name="Baxter L."/>
            <person name="Bensasson D."/>
            <person name="Beynon J.L."/>
            <person name="Chapman J."/>
            <person name="Damasceno C.M."/>
            <person name="Dorrance A.E."/>
            <person name="Dou D."/>
            <person name="Dickerman A.W."/>
            <person name="Dubchak I.L."/>
            <person name="Garbelotto M."/>
            <person name="Gijzen M."/>
            <person name="Gordon S.G."/>
            <person name="Govers F."/>
            <person name="Grunwald N.J."/>
            <person name="Huang W."/>
            <person name="Ivors K.L."/>
            <person name="Jones R.W."/>
            <person name="Kamoun S."/>
            <person name="Krampis K."/>
            <person name="Lamour K.H."/>
            <person name="Lee M.K."/>
            <person name="McDonald W.H."/>
            <person name="Medina M."/>
            <person name="Meijer H.J."/>
            <person name="Nordberg E.K."/>
            <person name="Maclean D.J."/>
            <person name="Ospina-Giraldo M.D."/>
            <person name="Morris P.F."/>
            <person name="Phuntumart V."/>
            <person name="Putnam N.H."/>
            <person name="Rash S."/>
            <person name="Rose J.K."/>
            <person name="Sakihama Y."/>
            <person name="Salamov A.A."/>
            <person name="Savidor A."/>
            <person name="Scheuring C.F."/>
            <person name="Smith B.M."/>
            <person name="Sobral B.W."/>
            <person name="Terry A."/>
            <person name="Torto-Alalibo T.A."/>
            <person name="Win J."/>
            <person name="Xu Z."/>
            <person name="Zhang H."/>
            <person name="Grigoriev I.V."/>
            <person name="Rokhsar D.S."/>
            <person name="Boore J.L."/>
        </authorList>
    </citation>
    <scope>NUCLEOTIDE SEQUENCE [LARGE SCALE GENOMIC DNA]</scope>
    <source>
        <strain evidence="2 3">P6497</strain>
    </source>
</reference>
<evidence type="ECO:0000256" key="1">
    <source>
        <dbReference type="SAM" id="MobiDB-lite"/>
    </source>
</evidence>
<feature type="region of interest" description="Disordered" evidence="1">
    <location>
        <begin position="1"/>
        <end position="32"/>
    </location>
</feature>
<accession>G4YFQ2</accession>
<feature type="compositionally biased region" description="Low complexity" evidence="1">
    <location>
        <begin position="71"/>
        <end position="86"/>
    </location>
</feature>
<name>G4YFQ2_PHYSP</name>
<dbReference type="GeneID" id="20640968"/>
<organism evidence="2 3">
    <name type="scientific">Phytophthora sojae (strain P6497)</name>
    <name type="common">Soybean stem and root rot agent</name>
    <name type="synonym">Phytophthora megasperma f. sp. glycines</name>
    <dbReference type="NCBI Taxonomy" id="1094619"/>
    <lineage>
        <taxon>Eukaryota</taxon>
        <taxon>Sar</taxon>
        <taxon>Stramenopiles</taxon>
        <taxon>Oomycota</taxon>
        <taxon>Peronosporomycetes</taxon>
        <taxon>Peronosporales</taxon>
        <taxon>Peronosporaceae</taxon>
        <taxon>Phytophthora</taxon>
    </lineage>
</organism>
<dbReference type="Proteomes" id="UP000002640">
    <property type="component" value="Unassembled WGS sequence"/>
</dbReference>
<feature type="compositionally biased region" description="Low complexity" evidence="1">
    <location>
        <begin position="121"/>
        <end position="139"/>
    </location>
</feature>
<sequence>MRPSSSQQLGVGDCVAVKPKPSDSGGAKRLGRVQRLRSSGAVDVFYADGRVEERVGRDRLVPPKSPDSKTPRSSSSSSKTARASGAKSKRPAVDTTRRDGARPRTTSLDDELEEKAPAPGAQAEATQRRACTAATAAAPTKRRQPTEASPHSQQKQPASSRRQRDLSDSVAHTQKQVTEILEAIAATDADAVAVVG</sequence>